<dbReference type="HOGENOM" id="CLU_000604_1_22_9"/>
<accession>A0A0E3K3R1</accession>
<dbReference type="InterPro" id="IPR027417">
    <property type="entry name" value="P-loop_NTPase"/>
</dbReference>
<dbReference type="InterPro" id="IPR050166">
    <property type="entry name" value="ABC_transporter_ATP-bind"/>
</dbReference>
<feature type="domain" description="ABC transporter" evidence="4">
    <location>
        <begin position="2"/>
        <end position="234"/>
    </location>
</feature>
<protein>
    <submittedName>
        <fullName evidence="5">ABC transporter, ATP-binding protein</fullName>
    </submittedName>
</protein>
<dbReference type="PANTHER" id="PTHR42788">
    <property type="entry name" value="TAURINE IMPORT ATP-BINDING PROTEIN-RELATED"/>
    <property type="match status" value="1"/>
</dbReference>
<dbReference type="KEGG" id="csq:CSCA_4733"/>
<dbReference type="RefSeq" id="WP_029162117.1">
    <property type="nucleotide sequence ID" value="NZ_CP009933.1"/>
</dbReference>
<dbReference type="Proteomes" id="UP000033115">
    <property type="component" value="Chromosome"/>
</dbReference>
<evidence type="ECO:0000259" key="4">
    <source>
        <dbReference type="PROSITE" id="PS50893"/>
    </source>
</evidence>
<evidence type="ECO:0000256" key="1">
    <source>
        <dbReference type="ARBA" id="ARBA00022448"/>
    </source>
</evidence>
<dbReference type="STRING" id="1548.CSCA_4733"/>
<reference evidence="5 6" key="1">
    <citation type="journal article" date="2015" name="J. Biotechnol.">
        <title>Complete genome sequence of a malodorant-producing acetogen, Clostridium scatologenes ATCC 25775(T).</title>
        <authorList>
            <person name="Zhu Z."/>
            <person name="Guo T."/>
            <person name="Zheng H."/>
            <person name="Song T."/>
            <person name="Ouyang P."/>
            <person name="Xie J."/>
        </authorList>
    </citation>
    <scope>NUCLEOTIDE SEQUENCE [LARGE SCALE GENOMIC DNA]</scope>
    <source>
        <strain evidence="5 6">ATCC 25775</strain>
    </source>
</reference>
<dbReference type="PANTHER" id="PTHR42788:SF13">
    <property type="entry name" value="ALIPHATIC SULFONATES IMPORT ATP-BINDING PROTEIN SSUB"/>
    <property type="match status" value="1"/>
</dbReference>
<dbReference type="CDD" id="cd03293">
    <property type="entry name" value="ABC_NrtD_SsuB_transporters"/>
    <property type="match status" value="1"/>
</dbReference>
<dbReference type="Gene3D" id="3.40.50.300">
    <property type="entry name" value="P-loop containing nucleotide triphosphate hydrolases"/>
    <property type="match status" value="1"/>
</dbReference>
<evidence type="ECO:0000313" key="6">
    <source>
        <dbReference type="Proteomes" id="UP000033115"/>
    </source>
</evidence>
<dbReference type="InterPro" id="IPR003593">
    <property type="entry name" value="AAA+_ATPase"/>
</dbReference>
<dbReference type="SMART" id="SM00382">
    <property type="entry name" value="AAA"/>
    <property type="match status" value="1"/>
</dbReference>
<dbReference type="GO" id="GO:0016887">
    <property type="term" value="F:ATP hydrolysis activity"/>
    <property type="evidence" value="ECO:0007669"/>
    <property type="project" value="InterPro"/>
</dbReference>
<dbReference type="SUPFAM" id="SSF52540">
    <property type="entry name" value="P-loop containing nucleoside triphosphate hydrolases"/>
    <property type="match status" value="1"/>
</dbReference>
<dbReference type="InterPro" id="IPR017871">
    <property type="entry name" value="ABC_transporter-like_CS"/>
</dbReference>
<gene>
    <name evidence="5" type="ORF">CSCA_4733</name>
</gene>
<keyword evidence="2" id="KW-0547">Nucleotide-binding</keyword>
<organism evidence="5 6">
    <name type="scientific">Clostridium scatologenes</name>
    <dbReference type="NCBI Taxonomy" id="1548"/>
    <lineage>
        <taxon>Bacteria</taxon>
        <taxon>Bacillati</taxon>
        <taxon>Bacillota</taxon>
        <taxon>Clostridia</taxon>
        <taxon>Eubacteriales</taxon>
        <taxon>Clostridiaceae</taxon>
        <taxon>Clostridium</taxon>
    </lineage>
</organism>
<dbReference type="PROSITE" id="PS00211">
    <property type="entry name" value="ABC_TRANSPORTER_1"/>
    <property type="match status" value="1"/>
</dbReference>
<evidence type="ECO:0000256" key="2">
    <source>
        <dbReference type="ARBA" id="ARBA00022741"/>
    </source>
</evidence>
<keyword evidence="3 5" id="KW-0067">ATP-binding</keyword>
<keyword evidence="6" id="KW-1185">Reference proteome</keyword>
<dbReference type="GO" id="GO:0005524">
    <property type="term" value="F:ATP binding"/>
    <property type="evidence" value="ECO:0007669"/>
    <property type="project" value="UniProtKB-KW"/>
</dbReference>
<evidence type="ECO:0000313" key="5">
    <source>
        <dbReference type="EMBL" id="AKA71858.1"/>
    </source>
</evidence>
<dbReference type="Pfam" id="PF00005">
    <property type="entry name" value="ABC_tran"/>
    <property type="match status" value="1"/>
</dbReference>
<dbReference type="EMBL" id="CP009933">
    <property type="protein sequence ID" value="AKA71858.1"/>
    <property type="molecule type" value="Genomic_DNA"/>
</dbReference>
<dbReference type="PROSITE" id="PS50893">
    <property type="entry name" value="ABC_TRANSPORTER_2"/>
    <property type="match status" value="1"/>
</dbReference>
<name>A0A0E3K3R1_CLOSL</name>
<sequence length="251" mass="28267">MLRIDDLIVSYKAQKNTIKAIGPLSMEIGSGDIYAIIGPSGCGKSTLLHVLGGIIREYQGSVLIKGDRLDPKIHDIGFIPQGFGLLPWKNVEENCLLALNIKGKIVEDNSKQRINAVMNKLNIDSLKERYPNELSGGQKQRVAIARAFIMNPALLLMDEPFSALDALTREDAQKLFIDIWNQYKITTVFVTHSIEEAIYMGKKIVIMSEGPGNIVEIIDNTLFNVENLGEREEYYKLTKHIRRIIKKGWKI</sequence>
<proteinExistence type="predicted"/>
<keyword evidence="1" id="KW-0813">Transport</keyword>
<evidence type="ECO:0000256" key="3">
    <source>
        <dbReference type="ARBA" id="ARBA00022840"/>
    </source>
</evidence>
<dbReference type="InterPro" id="IPR003439">
    <property type="entry name" value="ABC_transporter-like_ATP-bd"/>
</dbReference>
<dbReference type="AlphaFoldDB" id="A0A0E3K3R1"/>